<comment type="caution">
    <text evidence="3">The sequence shown here is derived from an EMBL/GenBank/DDBJ whole genome shotgun (WGS) entry which is preliminary data.</text>
</comment>
<evidence type="ECO:0000259" key="2">
    <source>
        <dbReference type="Pfam" id="PF01326"/>
    </source>
</evidence>
<name>A0A401G2M7_9BACT</name>
<feature type="domain" description="PEP-utilising enzyme mobile" evidence="1">
    <location>
        <begin position="649"/>
        <end position="720"/>
    </location>
</feature>
<dbReference type="InterPro" id="IPR008279">
    <property type="entry name" value="PEP-util_enz_mobile_dom"/>
</dbReference>
<dbReference type="GO" id="GO:0016301">
    <property type="term" value="F:kinase activity"/>
    <property type="evidence" value="ECO:0007669"/>
    <property type="project" value="InterPro"/>
</dbReference>
<dbReference type="InterPro" id="IPR002192">
    <property type="entry name" value="PPDK_AMP/ATP-bd"/>
</dbReference>
<dbReference type="InterPro" id="IPR013815">
    <property type="entry name" value="ATP_grasp_subdomain_1"/>
</dbReference>
<dbReference type="SUPFAM" id="SSF52009">
    <property type="entry name" value="Phosphohistidine domain"/>
    <property type="match status" value="1"/>
</dbReference>
<dbReference type="EMBL" id="BEXT01000001">
    <property type="protein sequence ID" value="GBC63433.1"/>
    <property type="molecule type" value="Genomic_DNA"/>
</dbReference>
<accession>A0A401G2M7</accession>
<dbReference type="Pfam" id="PF00391">
    <property type="entry name" value="PEP-utilizers"/>
    <property type="match status" value="1"/>
</dbReference>
<dbReference type="RefSeq" id="WP_124330494.1">
    <property type="nucleotide sequence ID" value="NZ_BEXT01000001.1"/>
</dbReference>
<feature type="domain" description="Pyruvate phosphate dikinase AMP/ATP-binding" evidence="2">
    <location>
        <begin position="16"/>
        <end position="317"/>
    </location>
</feature>
<dbReference type="Pfam" id="PF01326">
    <property type="entry name" value="PPDK_N"/>
    <property type="match status" value="1"/>
</dbReference>
<dbReference type="Gene3D" id="3.30.1490.20">
    <property type="entry name" value="ATP-grasp fold, A domain"/>
    <property type="match status" value="1"/>
</dbReference>
<dbReference type="Gene3D" id="3.50.30.10">
    <property type="entry name" value="Phosphohistidine domain"/>
    <property type="match status" value="1"/>
</dbReference>
<organism evidence="3 4">
    <name type="scientific">Desulfonema ishimotonii</name>
    <dbReference type="NCBI Taxonomy" id="45657"/>
    <lineage>
        <taxon>Bacteria</taxon>
        <taxon>Pseudomonadati</taxon>
        <taxon>Thermodesulfobacteriota</taxon>
        <taxon>Desulfobacteria</taxon>
        <taxon>Desulfobacterales</taxon>
        <taxon>Desulfococcaceae</taxon>
        <taxon>Desulfonema</taxon>
    </lineage>
</organism>
<reference evidence="4" key="1">
    <citation type="submission" date="2017-11" db="EMBL/GenBank/DDBJ databases">
        <authorList>
            <person name="Watanabe M."/>
            <person name="Kojima H."/>
        </authorList>
    </citation>
    <scope>NUCLEOTIDE SEQUENCE [LARGE SCALE GENOMIC DNA]</scope>
    <source>
        <strain evidence="4">Tokyo 01</strain>
    </source>
</reference>
<evidence type="ECO:0000259" key="1">
    <source>
        <dbReference type="Pfam" id="PF00391"/>
    </source>
</evidence>
<gene>
    <name evidence="3" type="ORF">DENIS_4427</name>
</gene>
<evidence type="ECO:0000313" key="4">
    <source>
        <dbReference type="Proteomes" id="UP000288096"/>
    </source>
</evidence>
<evidence type="ECO:0000313" key="3">
    <source>
        <dbReference type="EMBL" id="GBC63433.1"/>
    </source>
</evidence>
<dbReference type="OrthoDB" id="9765468at2"/>
<evidence type="ECO:0008006" key="5">
    <source>
        <dbReference type="Google" id="ProtNLM"/>
    </source>
</evidence>
<proteinExistence type="predicted"/>
<dbReference type="GO" id="GO:0005524">
    <property type="term" value="F:ATP binding"/>
    <property type="evidence" value="ECO:0007669"/>
    <property type="project" value="InterPro"/>
</dbReference>
<sequence length="729" mass="80696">MRFVIRPDQLREADRKRVGGKNFALALMARSGMRVPRARCISTGAYAAYVDETGIRQQIALELKRKDFAQMRWEEIWDTALRVRNLFIRTPMPESIRDALAAPLEAAFGNRAVVVRSSAPGEDSARSSFAGLHDSFVNIRGISAILEHIRKVWASLWSDRALLYRRELGLDMARSAMAVAVQEIVTGVCSGVVFGKSPNHPGQAVIEAVYGLNQGLVDGDVAPDRWVLDRETGDLISHTPARRERVMMPSDAGVALVPLEEDRRRQPPLDSSGVRAVYRLARKAESLFGGPQDAEWTFKDGTLYVLQSRPITTGRPEADAGDLRPWHLSQHRSLENLKTLCGRVREELLPEMAREAQKMADHPPENLSDAELAGEIRHRAAVVNQWKKVYRDEFIPLAHGIRLFGQVYNEVVQPENPFEFQDLLAGTDMISVKRNRMMADMAGKIRTDAKLAEALKSGADTTDDPEFDRMLGAFVREFGDAAWNMAVVQGRQTVVRMVLEMAKQPDRPPRSGVRDTDILREKFMGGFGADRQDHARELLALGRESYRLRDDDNLFLGRIEGLMFKAVAEAGKRIARRGDAADPSLSPADVARLLEDPDFRPSAKAASPEETGQPDARLHARQMVGQPAGPGIVRGRARVIAGASDLFSFESGEILICDAVDPNMTFVVPLAAAIVERRGGMLIHGAIIAREYGLPCVTGVPNVTRFIRTGDQVTVDGYLGIVVRHVRGV</sequence>
<keyword evidence="4" id="KW-1185">Reference proteome</keyword>
<dbReference type="Gene3D" id="3.30.470.20">
    <property type="entry name" value="ATP-grasp fold, B domain"/>
    <property type="match status" value="1"/>
</dbReference>
<dbReference type="PANTHER" id="PTHR43615">
    <property type="entry name" value="PHOSPHOENOLPYRUVATE SYNTHASE-RELATED"/>
    <property type="match status" value="1"/>
</dbReference>
<protein>
    <recommendedName>
        <fullName evidence="5">Phosphoenolpyruvate synthase</fullName>
    </recommendedName>
</protein>
<dbReference type="Proteomes" id="UP000288096">
    <property type="component" value="Unassembled WGS sequence"/>
</dbReference>
<dbReference type="InterPro" id="IPR051549">
    <property type="entry name" value="PEP_Utilizing_Enz"/>
</dbReference>
<dbReference type="InterPro" id="IPR036637">
    <property type="entry name" value="Phosphohistidine_dom_sf"/>
</dbReference>
<dbReference type="AlphaFoldDB" id="A0A401G2M7"/>
<reference evidence="4" key="2">
    <citation type="submission" date="2019-01" db="EMBL/GenBank/DDBJ databases">
        <title>Genome sequence of Desulfonema ishimotonii strain Tokyo 01.</title>
        <authorList>
            <person name="Fukui M."/>
        </authorList>
    </citation>
    <scope>NUCLEOTIDE SEQUENCE [LARGE SCALE GENOMIC DNA]</scope>
    <source>
        <strain evidence="4">Tokyo 01</strain>
    </source>
</reference>
<dbReference type="SUPFAM" id="SSF56059">
    <property type="entry name" value="Glutathione synthetase ATP-binding domain-like"/>
    <property type="match status" value="1"/>
</dbReference>
<dbReference type="PANTHER" id="PTHR43615:SF1">
    <property type="entry name" value="PPDK_N DOMAIN-CONTAINING PROTEIN"/>
    <property type="match status" value="1"/>
</dbReference>